<organism evidence="2 3">
    <name type="scientific">Paraburkholderia humisilvae</name>
    <dbReference type="NCBI Taxonomy" id="627669"/>
    <lineage>
        <taxon>Bacteria</taxon>
        <taxon>Pseudomonadati</taxon>
        <taxon>Pseudomonadota</taxon>
        <taxon>Betaproteobacteria</taxon>
        <taxon>Burkholderiales</taxon>
        <taxon>Burkholderiaceae</taxon>
        <taxon>Paraburkholderia</taxon>
    </lineage>
</organism>
<dbReference type="Proteomes" id="UP000494363">
    <property type="component" value="Unassembled WGS sequence"/>
</dbReference>
<reference evidence="2 3" key="1">
    <citation type="submission" date="2020-04" db="EMBL/GenBank/DDBJ databases">
        <authorList>
            <person name="De Canck E."/>
        </authorList>
    </citation>
    <scope>NUCLEOTIDE SEQUENCE [LARGE SCALE GENOMIC DNA]</scope>
    <source>
        <strain evidence="2 3">LMG 29542</strain>
    </source>
</reference>
<dbReference type="EMBL" id="CADIKH010000064">
    <property type="protein sequence ID" value="CAB3772887.1"/>
    <property type="molecule type" value="Genomic_DNA"/>
</dbReference>
<feature type="compositionally biased region" description="Low complexity" evidence="1">
    <location>
        <begin position="111"/>
        <end position="120"/>
    </location>
</feature>
<feature type="compositionally biased region" description="Basic residues" evidence="1">
    <location>
        <begin position="133"/>
        <end position="143"/>
    </location>
</feature>
<dbReference type="AlphaFoldDB" id="A0A6J5F5V5"/>
<evidence type="ECO:0000313" key="3">
    <source>
        <dbReference type="Proteomes" id="UP000494363"/>
    </source>
</evidence>
<proteinExistence type="predicted"/>
<feature type="region of interest" description="Disordered" evidence="1">
    <location>
        <begin position="270"/>
        <end position="292"/>
    </location>
</feature>
<evidence type="ECO:0000313" key="2">
    <source>
        <dbReference type="EMBL" id="CAB3772887.1"/>
    </source>
</evidence>
<sequence>MNSRSRRIPAKSAKQIYQMAAQPVPEVTRVLLDHHHFAQLYRGTASFSYGRTCPCHGLPRASTTKKMMAKLARKYTKRDSPAAELFDTDNLWQFHQQNHSFCVEKRGNDSGGNSQQQGQQQDDHAPIETTNFRKTRKSGKKVRPPSFADGISSQSIETAAEGTRANVVSDNWCSAMLALIGRMLNGATPPTDVQAKLSDLMLGWHESELRYGPLPRPQLALLLDIPQATGDVSTKALPEQIRGTLLLVPLVLLQVGAPLTPRQRERAINFLSTMPHRSDGGTEESDTDLANT</sequence>
<evidence type="ECO:0000256" key="1">
    <source>
        <dbReference type="SAM" id="MobiDB-lite"/>
    </source>
</evidence>
<gene>
    <name evidence="2" type="ORF">LMG29542_07017</name>
</gene>
<keyword evidence="3" id="KW-1185">Reference proteome</keyword>
<name>A0A6J5F5V5_9BURK</name>
<accession>A0A6J5F5V5</accession>
<protein>
    <submittedName>
        <fullName evidence="2">Uncharacterized protein</fullName>
    </submittedName>
</protein>
<feature type="compositionally biased region" description="Acidic residues" evidence="1">
    <location>
        <begin position="281"/>
        <end position="292"/>
    </location>
</feature>
<feature type="region of interest" description="Disordered" evidence="1">
    <location>
        <begin position="103"/>
        <end position="154"/>
    </location>
</feature>